<keyword evidence="1" id="KW-1133">Transmembrane helix</keyword>
<comment type="caution">
    <text evidence="3">The sequence shown here is derived from an EMBL/GenBank/DDBJ whole genome shotgun (WGS) entry which is preliminary data.</text>
</comment>
<keyword evidence="1" id="KW-0472">Membrane</keyword>
<gene>
    <name evidence="3" type="ORF">ACFSW5_22820</name>
</gene>
<evidence type="ECO:0000313" key="3">
    <source>
        <dbReference type="EMBL" id="MFD2663095.1"/>
    </source>
</evidence>
<feature type="transmembrane region" description="Helical" evidence="1">
    <location>
        <begin position="114"/>
        <end position="131"/>
    </location>
</feature>
<reference evidence="4" key="1">
    <citation type="journal article" date="2019" name="Int. J. Syst. Evol. Microbiol.">
        <title>The Global Catalogue of Microorganisms (GCM) 10K type strain sequencing project: providing services to taxonomists for standard genome sequencing and annotation.</title>
        <authorList>
            <consortium name="The Broad Institute Genomics Platform"/>
            <consortium name="The Broad Institute Genome Sequencing Center for Infectious Disease"/>
            <person name="Wu L."/>
            <person name="Ma J."/>
        </authorList>
    </citation>
    <scope>NUCLEOTIDE SEQUENCE [LARGE SCALE GENOMIC DNA]</scope>
    <source>
        <strain evidence="4">TISTR 1827</strain>
    </source>
</reference>
<feature type="domain" description="VanZ-like" evidence="2">
    <location>
        <begin position="6"/>
        <end position="127"/>
    </location>
</feature>
<name>A0ABW5R449_9BACL</name>
<dbReference type="NCBIfam" id="NF037970">
    <property type="entry name" value="vanZ_1"/>
    <property type="match status" value="1"/>
</dbReference>
<sequence>MRILLTLVWAIALFIFTCSVNFRLLIEHHYVHFMFNPNPDWSELLDLDLDFADSDWLLRKIGHFVGFGILAVLASDFGKYRTAIAYSILYAAFTEVLQLFFFRGGRIYDVINDSAGILLAYILCLIFFGTSKRHKRAFN</sequence>
<dbReference type="EMBL" id="JBHUMY010000038">
    <property type="protein sequence ID" value="MFD2663095.1"/>
    <property type="molecule type" value="Genomic_DNA"/>
</dbReference>
<evidence type="ECO:0000256" key="1">
    <source>
        <dbReference type="SAM" id="Phobius"/>
    </source>
</evidence>
<dbReference type="RefSeq" id="WP_379278466.1">
    <property type="nucleotide sequence ID" value="NZ_JBHUGT010000007.1"/>
</dbReference>
<accession>A0ABW5R449</accession>
<protein>
    <submittedName>
        <fullName evidence="3">VanZ family protein</fullName>
    </submittedName>
</protein>
<keyword evidence="1" id="KW-0812">Transmembrane</keyword>
<dbReference type="InterPro" id="IPR006976">
    <property type="entry name" value="VanZ-like"/>
</dbReference>
<keyword evidence="4" id="KW-1185">Reference proteome</keyword>
<feature type="transmembrane region" description="Helical" evidence="1">
    <location>
        <begin position="83"/>
        <end position="102"/>
    </location>
</feature>
<dbReference type="Pfam" id="PF04892">
    <property type="entry name" value="VanZ"/>
    <property type="match status" value="1"/>
</dbReference>
<feature type="transmembrane region" description="Helical" evidence="1">
    <location>
        <begin position="56"/>
        <end position="74"/>
    </location>
</feature>
<organism evidence="3 4">
    <name type="scientific">Paenibacillus thailandensis</name>
    <dbReference type="NCBI Taxonomy" id="393250"/>
    <lineage>
        <taxon>Bacteria</taxon>
        <taxon>Bacillati</taxon>
        <taxon>Bacillota</taxon>
        <taxon>Bacilli</taxon>
        <taxon>Bacillales</taxon>
        <taxon>Paenibacillaceae</taxon>
        <taxon>Paenibacillus</taxon>
    </lineage>
</organism>
<evidence type="ECO:0000259" key="2">
    <source>
        <dbReference type="Pfam" id="PF04892"/>
    </source>
</evidence>
<proteinExistence type="predicted"/>
<evidence type="ECO:0000313" key="4">
    <source>
        <dbReference type="Proteomes" id="UP001597493"/>
    </source>
</evidence>
<dbReference type="Proteomes" id="UP001597493">
    <property type="component" value="Unassembled WGS sequence"/>
</dbReference>